<evidence type="ECO:0000259" key="12">
    <source>
        <dbReference type="PROSITE" id="PS51192"/>
    </source>
</evidence>
<dbReference type="InterPro" id="IPR025313">
    <property type="entry name" value="SPB4-like_CTE"/>
</dbReference>
<evidence type="ECO:0000256" key="3">
    <source>
        <dbReference type="ARBA" id="ARBA00022806"/>
    </source>
</evidence>
<keyword evidence="4 9" id="KW-0067">ATP-binding</keyword>
<dbReference type="PROSITE" id="PS51192">
    <property type="entry name" value="HELICASE_ATP_BIND_1"/>
    <property type="match status" value="1"/>
</dbReference>
<dbReference type="InterPro" id="IPR011545">
    <property type="entry name" value="DEAD/DEAH_box_helicase_dom"/>
</dbReference>
<evidence type="ECO:0000256" key="5">
    <source>
        <dbReference type="ARBA" id="ARBA00022884"/>
    </source>
</evidence>
<name>A0AAN7P1F5_9COLE</name>
<evidence type="ECO:0000256" key="8">
    <source>
        <dbReference type="ARBA" id="ARBA00047984"/>
    </source>
</evidence>
<accession>A0AAN7P1F5</accession>
<dbReference type="SUPFAM" id="SSF52540">
    <property type="entry name" value="P-loop containing nucleoside triphosphate hydrolases"/>
    <property type="match status" value="1"/>
</dbReference>
<dbReference type="GO" id="GO:0003723">
    <property type="term" value="F:RNA binding"/>
    <property type="evidence" value="ECO:0007669"/>
    <property type="project" value="UniProtKB-UniRule"/>
</dbReference>
<dbReference type="AlphaFoldDB" id="A0AAN7P1F5"/>
<keyword evidence="3 9" id="KW-0347">Helicase</keyword>
<comment type="caution">
    <text evidence="14">The sequence shown here is derived from an EMBL/GenBank/DDBJ whole genome shotgun (WGS) entry which is preliminary data.</text>
</comment>
<keyword evidence="15" id="KW-1185">Reference proteome</keyword>
<dbReference type="InterPro" id="IPR056330">
    <property type="entry name" value="CTT_SPB4"/>
</dbReference>
<evidence type="ECO:0000313" key="15">
    <source>
        <dbReference type="Proteomes" id="UP001353858"/>
    </source>
</evidence>
<dbReference type="Pfam" id="PF00270">
    <property type="entry name" value="DEAD"/>
    <property type="match status" value="1"/>
</dbReference>
<dbReference type="Gene3D" id="3.40.50.300">
    <property type="entry name" value="P-loop containing nucleotide triphosphate hydrolases"/>
    <property type="match status" value="2"/>
</dbReference>
<dbReference type="PANTHER" id="PTHR24031">
    <property type="entry name" value="RNA HELICASE"/>
    <property type="match status" value="1"/>
</dbReference>
<evidence type="ECO:0000256" key="9">
    <source>
        <dbReference type="RuleBase" id="RU000492"/>
    </source>
</evidence>
<dbReference type="Proteomes" id="UP001353858">
    <property type="component" value="Unassembled WGS sequence"/>
</dbReference>
<dbReference type="GO" id="GO:0003724">
    <property type="term" value="F:RNA helicase activity"/>
    <property type="evidence" value="ECO:0007669"/>
    <property type="project" value="UniProtKB-EC"/>
</dbReference>
<dbReference type="EC" id="3.6.4.13" evidence="10"/>
<evidence type="ECO:0000256" key="7">
    <source>
        <dbReference type="ARBA" id="ARBA00038002"/>
    </source>
</evidence>
<feature type="domain" description="Helicase ATP-binding" evidence="12">
    <location>
        <begin position="36"/>
        <end position="220"/>
    </location>
</feature>
<dbReference type="CDD" id="cd17960">
    <property type="entry name" value="DEADc_DDX55"/>
    <property type="match status" value="1"/>
</dbReference>
<dbReference type="Pfam" id="PF23681">
    <property type="entry name" value="CTT_SPB4"/>
    <property type="match status" value="1"/>
</dbReference>
<evidence type="ECO:0000256" key="1">
    <source>
        <dbReference type="ARBA" id="ARBA00022741"/>
    </source>
</evidence>
<evidence type="ECO:0000256" key="11">
    <source>
        <dbReference type="SAM" id="MobiDB-lite"/>
    </source>
</evidence>
<evidence type="ECO:0000256" key="6">
    <source>
        <dbReference type="ARBA" id="ARBA00023054"/>
    </source>
</evidence>
<dbReference type="Pfam" id="PF00271">
    <property type="entry name" value="Helicase_C"/>
    <property type="match status" value="1"/>
</dbReference>
<evidence type="ECO:0000256" key="4">
    <source>
        <dbReference type="ARBA" id="ARBA00022840"/>
    </source>
</evidence>
<dbReference type="EMBL" id="JARPUR010000004">
    <property type="protein sequence ID" value="KAK4878260.1"/>
    <property type="molecule type" value="Genomic_DNA"/>
</dbReference>
<dbReference type="SMART" id="SM00487">
    <property type="entry name" value="DEXDc"/>
    <property type="match status" value="1"/>
</dbReference>
<dbReference type="GO" id="GO:0005524">
    <property type="term" value="F:ATP binding"/>
    <property type="evidence" value="ECO:0007669"/>
    <property type="project" value="UniProtKB-UniRule"/>
</dbReference>
<comment type="domain">
    <text evidence="10">The Q motif is unique to and characteristic of the DEAD box family of RNA helicases and controls ATP binding and hydrolysis.</text>
</comment>
<evidence type="ECO:0000313" key="14">
    <source>
        <dbReference type="EMBL" id="KAK4878260.1"/>
    </source>
</evidence>
<dbReference type="InterPro" id="IPR001650">
    <property type="entry name" value="Helicase_C-like"/>
</dbReference>
<dbReference type="InterPro" id="IPR027417">
    <property type="entry name" value="P-loop_NTPase"/>
</dbReference>
<dbReference type="SMART" id="SM00490">
    <property type="entry name" value="HELICc"/>
    <property type="match status" value="1"/>
</dbReference>
<dbReference type="CDD" id="cd18787">
    <property type="entry name" value="SF2_C_DEAD"/>
    <property type="match status" value="1"/>
</dbReference>
<dbReference type="FunFam" id="3.40.50.300:FF:000877">
    <property type="entry name" value="RNA helicase"/>
    <property type="match status" value="1"/>
</dbReference>
<reference evidence="15" key="1">
    <citation type="submission" date="2023-01" db="EMBL/GenBank/DDBJ databases">
        <title>Key to firefly adult light organ development and bioluminescence: homeobox transcription factors regulate luciferase expression and transportation to peroxisome.</title>
        <authorList>
            <person name="Fu X."/>
        </authorList>
    </citation>
    <scope>NUCLEOTIDE SEQUENCE [LARGE SCALE GENOMIC DNA]</scope>
</reference>
<dbReference type="GO" id="GO:0016787">
    <property type="term" value="F:hydrolase activity"/>
    <property type="evidence" value="ECO:0007669"/>
    <property type="project" value="UniProtKB-KW"/>
</dbReference>
<keyword evidence="2 9" id="KW-0378">Hydrolase</keyword>
<keyword evidence="5 10" id="KW-0694">RNA-binding</keyword>
<evidence type="ECO:0000256" key="10">
    <source>
        <dbReference type="RuleBase" id="RU365068"/>
    </source>
</evidence>
<comment type="similarity">
    <text evidence="7">Belongs to the DEAD box helicase family. DDX55/SPB4 subfamily.</text>
</comment>
<gene>
    <name evidence="14" type="ORF">RN001_010766</name>
</gene>
<dbReference type="PROSITE" id="PS00039">
    <property type="entry name" value="DEAD_ATP_HELICASE"/>
    <property type="match status" value="1"/>
</dbReference>
<comment type="catalytic activity">
    <reaction evidence="8 10">
        <text>ATP + H2O = ADP + phosphate + H(+)</text>
        <dbReference type="Rhea" id="RHEA:13065"/>
        <dbReference type="ChEBI" id="CHEBI:15377"/>
        <dbReference type="ChEBI" id="CHEBI:15378"/>
        <dbReference type="ChEBI" id="CHEBI:30616"/>
        <dbReference type="ChEBI" id="CHEBI:43474"/>
        <dbReference type="ChEBI" id="CHEBI:456216"/>
        <dbReference type="EC" id="3.6.4.13"/>
    </reaction>
</comment>
<dbReference type="PROSITE" id="PS51194">
    <property type="entry name" value="HELICASE_CTER"/>
    <property type="match status" value="1"/>
</dbReference>
<sequence length="588" mass="66561">MNKNWDELNVNLHEDVKRAIKSFEFPTMTPVQAATIPLLLGNKDVAAQAVTGSGKTLAFLIPLLELLKSRNDDEKLKRNEIAALVISPTRELALQTHTVLRQFLKYVKGISDALLVGGNSVDEDVTKIQKTGANIVVCTPGRFEDLLVHNTELNLAAALKKLEILVLDEADRLLDLGFRNSFDNILNYLPKQRRTGLFSATQTKEVDALIRAGLRNPVSVMVTEKASQSTPVSLENYYIVTKNNGKLATLVTFLEDNVHKGLLFVPTCACVDYWYSVFPRLIKSNLPVFAIHGKMKEKRKKVLDGFKNSSRGLLICTDVLARGIDIPQVDWVLQWDPPASAAAFVHRIGRTARQGQLGSALVCLYESEAAYVDFIERNQKVKLQKMPDVATDNKIDSLMNKLRHIQQEDRDVFDKGTRAFVSHIRSYSKHECSLLLRVKELPLAAMAASYGLLQLPKMPELKKVDVSEFPIIRNLDINKISYKSKVQEQQRQIKLDIFKATGKWPTKKKRIRNKQSEAWSKAKEQKELKKLKRIKRKQLKSDQQPTKKRKSGITDEDLAELAKDIGLLKKLKKKKISDEEFEKEIGLE</sequence>
<evidence type="ECO:0000259" key="13">
    <source>
        <dbReference type="PROSITE" id="PS51194"/>
    </source>
</evidence>
<evidence type="ECO:0000256" key="2">
    <source>
        <dbReference type="ARBA" id="ARBA00022801"/>
    </source>
</evidence>
<feature type="region of interest" description="Disordered" evidence="11">
    <location>
        <begin position="533"/>
        <end position="555"/>
    </location>
</feature>
<dbReference type="InterPro" id="IPR014001">
    <property type="entry name" value="Helicase_ATP-bd"/>
</dbReference>
<dbReference type="SMART" id="SM01178">
    <property type="entry name" value="DUF4217"/>
    <property type="match status" value="1"/>
</dbReference>
<protein>
    <recommendedName>
        <fullName evidence="10">ATP-dependent RNA helicase</fullName>
        <ecNumber evidence="10">3.6.4.13</ecNumber>
    </recommendedName>
</protein>
<keyword evidence="6" id="KW-0175">Coiled coil</keyword>
<dbReference type="InterPro" id="IPR000629">
    <property type="entry name" value="RNA-helicase_DEAD-box_CS"/>
</dbReference>
<keyword evidence="1 9" id="KW-0547">Nucleotide-binding</keyword>
<comment type="function">
    <text evidence="10">RNA helicase.</text>
</comment>
<organism evidence="14 15">
    <name type="scientific">Aquatica leii</name>
    <dbReference type="NCBI Taxonomy" id="1421715"/>
    <lineage>
        <taxon>Eukaryota</taxon>
        <taxon>Metazoa</taxon>
        <taxon>Ecdysozoa</taxon>
        <taxon>Arthropoda</taxon>
        <taxon>Hexapoda</taxon>
        <taxon>Insecta</taxon>
        <taxon>Pterygota</taxon>
        <taxon>Neoptera</taxon>
        <taxon>Endopterygota</taxon>
        <taxon>Coleoptera</taxon>
        <taxon>Polyphaga</taxon>
        <taxon>Elateriformia</taxon>
        <taxon>Elateroidea</taxon>
        <taxon>Lampyridae</taxon>
        <taxon>Luciolinae</taxon>
        <taxon>Aquatica</taxon>
    </lineage>
</organism>
<proteinExistence type="inferred from homology"/>
<feature type="domain" description="Helicase C-terminal" evidence="13">
    <location>
        <begin position="246"/>
        <end position="394"/>
    </location>
</feature>
<dbReference type="Pfam" id="PF13959">
    <property type="entry name" value="CTE_SPB4"/>
    <property type="match status" value="1"/>
</dbReference>